<dbReference type="GeneID" id="67021047"/>
<dbReference type="SUPFAM" id="SSF56112">
    <property type="entry name" value="Protein kinase-like (PK-like)"/>
    <property type="match status" value="1"/>
</dbReference>
<feature type="compositionally biased region" description="Basic and acidic residues" evidence="1">
    <location>
        <begin position="404"/>
        <end position="416"/>
    </location>
</feature>
<dbReference type="Gene3D" id="1.10.510.10">
    <property type="entry name" value="Transferase(Phosphotransferase) domain 1"/>
    <property type="match status" value="2"/>
</dbReference>
<dbReference type="GO" id="GO:0004672">
    <property type="term" value="F:protein kinase activity"/>
    <property type="evidence" value="ECO:0007669"/>
    <property type="project" value="InterPro"/>
</dbReference>
<dbReference type="InterPro" id="IPR010730">
    <property type="entry name" value="HET"/>
</dbReference>
<organism evidence="3 4">
    <name type="scientific">Alternaria atra</name>
    <dbReference type="NCBI Taxonomy" id="119953"/>
    <lineage>
        <taxon>Eukaryota</taxon>
        <taxon>Fungi</taxon>
        <taxon>Dikarya</taxon>
        <taxon>Ascomycota</taxon>
        <taxon>Pezizomycotina</taxon>
        <taxon>Dothideomycetes</taxon>
        <taxon>Pleosporomycetidae</taxon>
        <taxon>Pleosporales</taxon>
        <taxon>Pleosporineae</taxon>
        <taxon>Pleosporaceae</taxon>
        <taxon>Alternaria</taxon>
        <taxon>Alternaria sect. Ulocladioides</taxon>
    </lineage>
</organism>
<dbReference type="SMART" id="SM00220">
    <property type="entry name" value="S_TKc"/>
    <property type="match status" value="1"/>
</dbReference>
<name>A0A8J2IJ19_9PLEO</name>
<dbReference type="GO" id="GO:0005524">
    <property type="term" value="F:ATP binding"/>
    <property type="evidence" value="ECO:0007669"/>
    <property type="project" value="InterPro"/>
</dbReference>
<dbReference type="Pfam" id="PF00069">
    <property type="entry name" value="Pkinase"/>
    <property type="match status" value="1"/>
</dbReference>
<gene>
    <name evidence="3" type="ORF">ALTATR162_LOCUS8888</name>
</gene>
<comment type="caution">
    <text evidence="3">The sequence shown here is derived from an EMBL/GenBank/DDBJ whole genome shotgun (WGS) entry which is preliminary data.</text>
</comment>
<dbReference type="PANTHER" id="PTHR33112:SF10">
    <property type="entry name" value="TOL"/>
    <property type="match status" value="1"/>
</dbReference>
<dbReference type="PROSITE" id="PS50011">
    <property type="entry name" value="PROTEIN_KINASE_DOM"/>
    <property type="match status" value="1"/>
</dbReference>
<protein>
    <recommendedName>
        <fullName evidence="2">Protein kinase domain-containing protein</fullName>
    </recommendedName>
</protein>
<dbReference type="OrthoDB" id="4062651at2759"/>
<dbReference type="InterPro" id="IPR000719">
    <property type="entry name" value="Prot_kinase_dom"/>
</dbReference>
<evidence type="ECO:0000313" key="3">
    <source>
        <dbReference type="EMBL" id="CAG5178813.1"/>
    </source>
</evidence>
<proteinExistence type="predicted"/>
<sequence>MSTEDTSSNVLSDSLSIRCRTDSVWKDTLSIANPLTVARANPAYLRTRINDISKTYPIGLNQEGHYVPDRELIELFNEETIREALGEGVDVTLIEFVLKKAPKTFATLQLVFSKPKHRKLAMEAFQKSGFTDELLDWKNLIVCKSSPCPQPKEPRSKESQANEPCSHFFPYSAPWDDVILSQFKTLRWTFLVPTFNHERFRYEFDPQRLLPFKVRADSKKLSSGNFSDVICVDMLADKQTILLPPLPETIAVAHKTLRPLDVPKYDIHMEWLREAEAHRQLNGISAHLVKGIAAYHRVANNSANNTYHIVLEWADGGNLFDFCNKSSEPQLDGDTARSRERVRMLLEQLYGLSHAVECMHSMHNETATFSRQNTGDLLEDQHANVDVIPTEGSLTPVVNITKAPVEDNPGRARHSDSANFSSGSQNEGPSLLDPAPRRRSRRASDAKNWRHGDIKPENILRFTGGDHSAWLGTLKLADLGRAQQHDLKTAQRSTIEKERWRTRWYEPPDLSDDLHRQAHGKISRLFDIWSMGCVILESVIWLLYGSSEITRFQKIETLTAATPYWRKIGYGSYQVTERASLWMDHILKYDTKQASAIGDVVKLVRDRLLKVDLPPDSDVYTPGKRTNAKNMREELARILDKASREPGYLFDGVDKFGSSPPPADISTPIQQFSTSPNHLLVPSGERSADTPIPVGHRTRIEKERVYTDSMTDVWQYPDDHRFAERMINQDQTPNEDDLCDHCKNIDIKSPELVFNRSSLEADCEQCALCDLTKKAIDRVELPAGDQIRLERDFDCFFAYGSDGSKLKILRVCCPDQETSESLTDVPVGAPSLYDPPGVPKAADAFMRLPGEWLKECDDKHRKTCAVRSEKIQLPKRLVDLKSKKPKIVDSASINLAPEAVRYIAFSHKWGKMPEAALSTKTNLQARRTAIPPRGIPPSFADVIAITKAFGCDYLWIDCLCINQGEDGDFAEQAVSMQAVFSNAYCVIAAASADGAVDGFLKRDTESNPLDAVKVGSVYFSAVTNDFSRDVLKSPLNSRGWVLQERALARRTIFFTANQMYWECGDGIRCETLRKLKHDEIAFLGDAHFPSKTIGPSSTRGEQIHLWTALFKQYTVLEFSHKEDRSVGIQGLMDRLTSTFRTRSHAGLFESFWGRCLLWRRVLKGPPLTWIPPGKHTMKLPPSWSWMAVHGSIDFLKPEGRHVDWNTDVVLPFPTQSLGSSLQPNTQPLVSMNGNATGDTIRATAFNLRIGAGDTDETNLSYDDGRKHVDGAVRCVIIATTLDKANHYILLVSSAVHTTDATHERVGVGYLSEESIDRESSEQVVIG</sequence>
<dbReference type="PANTHER" id="PTHR33112">
    <property type="entry name" value="DOMAIN PROTEIN, PUTATIVE-RELATED"/>
    <property type="match status" value="1"/>
</dbReference>
<feature type="domain" description="Protein kinase" evidence="2">
    <location>
        <begin position="215"/>
        <end position="609"/>
    </location>
</feature>
<dbReference type="RefSeq" id="XP_043172456.1">
    <property type="nucleotide sequence ID" value="XM_043316521.1"/>
</dbReference>
<feature type="compositionally biased region" description="Polar residues" evidence="1">
    <location>
        <begin position="417"/>
        <end position="428"/>
    </location>
</feature>
<dbReference type="InterPro" id="IPR011009">
    <property type="entry name" value="Kinase-like_dom_sf"/>
</dbReference>
<dbReference type="EMBL" id="CAJRGZ010000023">
    <property type="protein sequence ID" value="CAG5178813.1"/>
    <property type="molecule type" value="Genomic_DNA"/>
</dbReference>
<reference evidence="3" key="1">
    <citation type="submission" date="2021-05" db="EMBL/GenBank/DDBJ databases">
        <authorList>
            <person name="Stam R."/>
        </authorList>
    </citation>
    <scope>NUCLEOTIDE SEQUENCE</scope>
    <source>
        <strain evidence="3">CS162</strain>
    </source>
</reference>
<feature type="region of interest" description="Disordered" evidence="1">
    <location>
        <begin position="401"/>
        <end position="450"/>
    </location>
</feature>
<accession>A0A8J2IJ19</accession>
<dbReference type="Pfam" id="PF06985">
    <property type="entry name" value="HET"/>
    <property type="match status" value="1"/>
</dbReference>
<dbReference type="Proteomes" id="UP000676310">
    <property type="component" value="Unassembled WGS sequence"/>
</dbReference>
<keyword evidence="4" id="KW-1185">Reference proteome</keyword>
<evidence type="ECO:0000259" key="2">
    <source>
        <dbReference type="PROSITE" id="PS50011"/>
    </source>
</evidence>
<evidence type="ECO:0000256" key="1">
    <source>
        <dbReference type="SAM" id="MobiDB-lite"/>
    </source>
</evidence>
<evidence type="ECO:0000313" key="4">
    <source>
        <dbReference type="Proteomes" id="UP000676310"/>
    </source>
</evidence>